<evidence type="ECO:0000313" key="3">
    <source>
        <dbReference type="Proteomes" id="UP001243330"/>
    </source>
</evidence>
<dbReference type="Pfam" id="PF01636">
    <property type="entry name" value="APH"/>
    <property type="match status" value="1"/>
</dbReference>
<sequence>MATENTDPSRQATASSDSPIALTMTIYTESSFFKEHPGATLPSPAEVRAINTATGDPCADEFDSPSPVIIRDLGLFIKYGRLVTIVVASTQIMRFMYMSLVEGDTLEERWSEMAEDERLDVCKELRVMVDAWRAWKQDESERYIGSHLKQPLNDIILRGYPENSGPFEGPDAVEKFHTTCGIEIDNKKEIVFTHADLLSSNIMLTPGPLPRVAAIIDWEQAGWYPEYWEYCKVKRMNQFPEPLHTEWVENYVPMMLKPADEYTIYWTSSIRHILNGMVTPALRRRPSRSCACQAGATKRRDVAVFLPRRHTASPPGKGLPEWLPSVGCTYKIDVAIDVASFSTFNHMASSSDSELAPRGRDLLLLNSFEMALINTLHAASAMSSVIQPSFAMTNPNQNLVLADCGIGTNPLNESWSTSRQMNWYKGPIWPSSDETGFFSPDMMVEMPYGDGEYPWNFKGASATFSNGETWSAWIEDGTPEPLRAGKAMSTKDGSTTLWCYTYRGRPVGASATGSTSCQSAFVCNHREDGPTPWSVGTTPDNGTVFTVPPAPPANVSFGGILGVKVDVSPRPAVWYGTINHFLSSIIFTTEGICSPNPFANRMNSSVITRCKGSYGTPLNILPVLFNVFKNLGSLPASDGLFFHNHGAAPFANDTSDDTVVLPTTFNLTVTDTISGEVKGYMGYEMMWPERSLGIHCNECNNTKFNDAYNSAIASAFQALHPIYSEVIVESQCTHDVLCW</sequence>
<evidence type="ECO:0000259" key="1">
    <source>
        <dbReference type="Pfam" id="PF01636"/>
    </source>
</evidence>
<name>A0AAD9E9C3_9PEZI</name>
<dbReference type="PANTHER" id="PTHR21310:SF54">
    <property type="entry name" value="AMINOGLYCOSIDE PHOSPHOTRANSFERASE DOMAIN-CONTAINING PROTEIN"/>
    <property type="match status" value="1"/>
</dbReference>
<dbReference type="PANTHER" id="PTHR21310">
    <property type="entry name" value="AMINOGLYCOSIDE PHOSPHOTRANSFERASE-RELATED-RELATED"/>
    <property type="match status" value="1"/>
</dbReference>
<keyword evidence="3" id="KW-1185">Reference proteome</keyword>
<feature type="domain" description="Aminoglycoside phosphotransferase" evidence="1">
    <location>
        <begin position="91"/>
        <end position="251"/>
    </location>
</feature>
<comment type="caution">
    <text evidence="2">The sequence shown here is derived from an EMBL/GenBank/DDBJ whole genome shotgun (WGS) entry which is preliminary data.</text>
</comment>
<proteinExistence type="predicted"/>
<dbReference type="SUPFAM" id="SSF56112">
    <property type="entry name" value="Protein kinase-like (PK-like)"/>
    <property type="match status" value="1"/>
</dbReference>
<dbReference type="InterPro" id="IPR002575">
    <property type="entry name" value="Aminoglycoside_PTrfase"/>
</dbReference>
<dbReference type="InterPro" id="IPR051678">
    <property type="entry name" value="AGP_Transferase"/>
</dbReference>
<accession>A0AAD9E9C3</accession>
<dbReference type="InterPro" id="IPR011009">
    <property type="entry name" value="Kinase-like_dom_sf"/>
</dbReference>
<gene>
    <name evidence="2" type="ORF">CCHR01_14706</name>
</gene>
<dbReference type="Gene3D" id="3.90.1200.10">
    <property type="match status" value="1"/>
</dbReference>
<protein>
    <recommendedName>
        <fullName evidence="1">Aminoglycoside phosphotransferase domain-containing protein</fullName>
    </recommendedName>
</protein>
<dbReference type="AlphaFoldDB" id="A0AAD9E9C3"/>
<reference evidence="2" key="1">
    <citation type="submission" date="2023-01" db="EMBL/GenBank/DDBJ databases">
        <title>Colletotrichum chrysophilum M932 genome sequence.</title>
        <authorList>
            <person name="Baroncelli R."/>
        </authorList>
    </citation>
    <scope>NUCLEOTIDE SEQUENCE</scope>
    <source>
        <strain evidence="2">M932</strain>
    </source>
</reference>
<dbReference type="Proteomes" id="UP001243330">
    <property type="component" value="Unassembled WGS sequence"/>
</dbReference>
<evidence type="ECO:0000313" key="2">
    <source>
        <dbReference type="EMBL" id="KAK1842654.1"/>
    </source>
</evidence>
<dbReference type="EMBL" id="JAQOWY010000401">
    <property type="protein sequence ID" value="KAK1842654.1"/>
    <property type="molecule type" value="Genomic_DNA"/>
</dbReference>
<organism evidence="2 3">
    <name type="scientific">Colletotrichum chrysophilum</name>
    <dbReference type="NCBI Taxonomy" id="1836956"/>
    <lineage>
        <taxon>Eukaryota</taxon>
        <taxon>Fungi</taxon>
        <taxon>Dikarya</taxon>
        <taxon>Ascomycota</taxon>
        <taxon>Pezizomycotina</taxon>
        <taxon>Sordariomycetes</taxon>
        <taxon>Hypocreomycetidae</taxon>
        <taxon>Glomerellales</taxon>
        <taxon>Glomerellaceae</taxon>
        <taxon>Colletotrichum</taxon>
        <taxon>Colletotrichum gloeosporioides species complex</taxon>
    </lineage>
</organism>